<reference evidence="1 2" key="1">
    <citation type="journal article" date="2011" name="J. Microbiol.">
        <title>Complete genome of Leptospirillum ferriphilum ML-04 provides insight into its physiology and environmental adaptation.</title>
        <authorList>
            <person name="Mi S."/>
            <person name="Song J."/>
            <person name="Lin J."/>
            <person name="Che Y."/>
            <person name="Zheng H."/>
            <person name="Lin J."/>
        </authorList>
    </citation>
    <scope>NUCLEOTIDE SEQUENCE [LARGE SCALE GENOMIC DNA]</scope>
    <source>
        <strain evidence="1 2">ML-04</strain>
    </source>
</reference>
<dbReference type="Proteomes" id="UP000006177">
    <property type="component" value="Chromosome"/>
</dbReference>
<dbReference type="AlphaFoldDB" id="J9Z9M9"/>
<evidence type="ECO:0000313" key="1">
    <source>
        <dbReference type="EMBL" id="AFS52841.1"/>
    </source>
</evidence>
<organism evidence="1 2">
    <name type="scientific">Leptospirillum ferriphilum (strain ML-04)</name>
    <dbReference type="NCBI Taxonomy" id="1048260"/>
    <lineage>
        <taxon>Bacteria</taxon>
        <taxon>Pseudomonadati</taxon>
        <taxon>Nitrospirota</taxon>
        <taxon>Nitrospiria</taxon>
        <taxon>Nitrospirales</taxon>
        <taxon>Nitrospiraceae</taxon>
        <taxon>Leptospirillum</taxon>
    </lineage>
</organism>
<protein>
    <submittedName>
        <fullName evidence="1">Uncharacterized protein</fullName>
    </submittedName>
</protein>
<dbReference type="STRING" id="1048260.LFML04_0605"/>
<dbReference type="EMBL" id="CP002919">
    <property type="protein sequence ID" value="AFS52841.1"/>
    <property type="molecule type" value="Genomic_DNA"/>
</dbReference>
<dbReference type="HOGENOM" id="CLU_3081363_0_0_0"/>
<dbReference type="RefSeq" id="WP_014960351.1">
    <property type="nucleotide sequence ID" value="NC_018649.1"/>
</dbReference>
<gene>
    <name evidence="1" type="ordered locus">LFML04_0605</name>
</gene>
<sequence length="52" mass="5754">MTIEFSFDKISRDVSLNWNVNVGLTKTGVREIVILDAKAIRFVSSAAPADEK</sequence>
<dbReference type="KEGG" id="lfi:LFML04_0605"/>
<proteinExistence type="predicted"/>
<dbReference type="PATRIC" id="fig|1048260.3.peg.648"/>
<evidence type="ECO:0000313" key="2">
    <source>
        <dbReference type="Proteomes" id="UP000006177"/>
    </source>
</evidence>
<accession>J9Z9M9</accession>
<name>J9Z9M9_LEPFM</name>